<dbReference type="InterPro" id="IPR050650">
    <property type="entry name" value="Type-II_Cytokine-TF_Rcpt"/>
</dbReference>
<organism evidence="6">
    <name type="scientific">Culter alburnus</name>
    <name type="common">Topmouth culter</name>
    <dbReference type="NCBI Taxonomy" id="194366"/>
    <lineage>
        <taxon>Eukaryota</taxon>
        <taxon>Metazoa</taxon>
        <taxon>Chordata</taxon>
        <taxon>Craniata</taxon>
        <taxon>Vertebrata</taxon>
        <taxon>Euteleostomi</taxon>
        <taxon>Actinopterygii</taxon>
        <taxon>Neopterygii</taxon>
        <taxon>Teleostei</taxon>
        <taxon>Ostariophysi</taxon>
        <taxon>Cypriniformes</taxon>
        <taxon>Xenocyprididae</taxon>
        <taxon>Xenocypridinae</taxon>
        <taxon>Culter</taxon>
    </lineage>
</organism>
<evidence type="ECO:0000313" key="6">
    <source>
        <dbReference type="EMBL" id="QPZ44525.1"/>
    </source>
</evidence>
<reference evidence="6" key="1">
    <citation type="submission" date="2020-02" db="EMBL/GenBank/DDBJ databases">
        <authorList>
            <person name="Nie P."/>
            <person name="Li B."/>
        </authorList>
    </citation>
    <scope>NUCLEOTIDE SEQUENCE</scope>
    <source>
        <tissue evidence="6">Kidney</tissue>
    </source>
</reference>
<accession>A0A7T3P0N0</accession>
<gene>
    <name evidence="6" type="primary">CRFB2</name>
</gene>
<dbReference type="InterPro" id="IPR015373">
    <property type="entry name" value="Interferon/interleukin_rcp_dom"/>
</dbReference>
<dbReference type="Gene3D" id="2.60.40.10">
    <property type="entry name" value="Immunoglobulins"/>
    <property type="match status" value="1"/>
</dbReference>
<evidence type="ECO:0000256" key="1">
    <source>
        <dbReference type="SAM" id="MobiDB-lite"/>
    </source>
</evidence>
<feature type="transmembrane region" description="Helical" evidence="2">
    <location>
        <begin position="223"/>
        <end position="246"/>
    </location>
</feature>
<dbReference type="InterPro" id="IPR003961">
    <property type="entry name" value="FN3_dom"/>
</dbReference>
<dbReference type="AlphaFoldDB" id="A0A7T3P0N0"/>
<proteinExistence type="evidence at transcript level"/>
<evidence type="ECO:0000256" key="2">
    <source>
        <dbReference type="SAM" id="Phobius"/>
    </source>
</evidence>
<sequence length="463" mass="50770">MCVITRTLTALALLQLALCMDIPAPVNLNLSSQYFIHTLSWEMGPGSPDGVVYTVRIRTLDSGEVVVKECVNVTSPLRCDLTEALSNVEETYYISVFAALGSQKSTESHCNEFKPILGTTFEAPLLTVTACNRSLCVVLRAPAERLHEAYNSHRFRYKLSAISDDGTEVVQYAEGLGNETIPDLAPGRRYCVSVCIVGYGRPDRPAVCVFIPLSPQTANHSDAVVSVVLFLLLMLLLLIFTPRLVIRYFCSKPLPAVLRSVVSVKEVLLITAAEPVNTVCEDRDFLQKIKRNGEETDTEEETEETVKYERIVAQYLDAQDSSPIICPASSSSDLLMIQSPDADPSRTSSTDAQSLLVFEETTEPTASPQETSPLLSISLVSLTHVEDEEESGTDVNLFSVKLGGVSAEPHKAEPDQILSIKDEPGSYPQSLLQTDSQSQTSIGKYIPEGDEEDEECSDYLSRN</sequence>
<dbReference type="EMBL" id="MT096044">
    <property type="protein sequence ID" value="QPZ44525.1"/>
    <property type="molecule type" value="mRNA"/>
</dbReference>
<keyword evidence="2" id="KW-1133">Transmembrane helix</keyword>
<evidence type="ECO:0000256" key="3">
    <source>
        <dbReference type="SAM" id="SignalP"/>
    </source>
</evidence>
<feature type="chain" id="PRO_5031125500" evidence="3">
    <location>
        <begin position="20"/>
        <end position="463"/>
    </location>
</feature>
<dbReference type="SUPFAM" id="SSF49265">
    <property type="entry name" value="Fibronectin type III"/>
    <property type="match status" value="2"/>
</dbReference>
<feature type="signal peptide" evidence="3">
    <location>
        <begin position="1"/>
        <end position="19"/>
    </location>
</feature>
<dbReference type="GO" id="GO:0004896">
    <property type="term" value="F:cytokine receptor activity"/>
    <property type="evidence" value="ECO:0007669"/>
    <property type="project" value="TreeGrafter"/>
</dbReference>
<protein>
    <submittedName>
        <fullName evidence="6">CRFB2</fullName>
    </submittedName>
</protein>
<evidence type="ECO:0000259" key="4">
    <source>
        <dbReference type="Pfam" id="PF01108"/>
    </source>
</evidence>
<evidence type="ECO:0000259" key="5">
    <source>
        <dbReference type="Pfam" id="PF09294"/>
    </source>
</evidence>
<keyword evidence="2" id="KW-0812">Transmembrane</keyword>
<feature type="compositionally biased region" description="Low complexity" evidence="1">
    <location>
        <begin position="429"/>
        <end position="441"/>
    </location>
</feature>
<dbReference type="GO" id="GO:0005886">
    <property type="term" value="C:plasma membrane"/>
    <property type="evidence" value="ECO:0007669"/>
    <property type="project" value="TreeGrafter"/>
</dbReference>
<feature type="region of interest" description="Disordered" evidence="1">
    <location>
        <begin position="420"/>
        <end position="463"/>
    </location>
</feature>
<feature type="domain" description="Fibronectin type-III" evidence="4">
    <location>
        <begin position="13"/>
        <end position="106"/>
    </location>
</feature>
<feature type="compositionally biased region" description="Acidic residues" evidence="1">
    <location>
        <begin position="448"/>
        <end position="457"/>
    </location>
</feature>
<dbReference type="InterPro" id="IPR013783">
    <property type="entry name" value="Ig-like_fold"/>
</dbReference>
<name>A0A7T3P0N0_CULAL</name>
<dbReference type="InterPro" id="IPR036116">
    <property type="entry name" value="FN3_sf"/>
</dbReference>
<dbReference type="PANTHER" id="PTHR20859:SF93">
    <property type="entry name" value="CYTOKINE RECEPTOR FAMILY MEMBER B12-RELATED"/>
    <property type="match status" value="1"/>
</dbReference>
<feature type="domain" description="Interferon/interleukin receptor" evidence="5">
    <location>
        <begin position="119"/>
        <end position="196"/>
    </location>
</feature>
<dbReference type="Pfam" id="PF09294">
    <property type="entry name" value="Interfer-bind"/>
    <property type="match status" value="1"/>
</dbReference>
<keyword evidence="2" id="KW-0472">Membrane</keyword>
<dbReference type="Pfam" id="PF01108">
    <property type="entry name" value="Tissue_fac"/>
    <property type="match status" value="1"/>
</dbReference>
<dbReference type="PANTHER" id="PTHR20859">
    <property type="entry name" value="INTERFERON/INTERLEUKIN RECEPTOR"/>
    <property type="match status" value="1"/>
</dbReference>
<keyword evidence="3" id="KW-0732">Signal</keyword>